<evidence type="ECO:0000259" key="1">
    <source>
        <dbReference type="Pfam" id="PF14941"/>
    </source>
</evidence>
<name>A0A8J6HLJ1_TENMO</name>
<proteinExistence type="predicted"/>
<comment type="caution">
    <text evidence="2">The sequence shown here is derived from an EMBL/GenBank/DDBJ whole genome shotgun (WGS) entry which is preliminary data.</text>
</comment>
<organism evidence="2 3">
    <name type="scientific">Tenebrio molitor</name>
    <name type="common">Yellow mealworm beetle</name>
    <dbReference type="NCBI Taxonomy" id="7067"/>
    <lineage>
        <taxon>Eukaryota</taxon>
        <taxon>Metazoa</taxon>
        <taxon>Ecdysozoa</taxon>
        <taxon>Arthropoda</taxon>
        <taxon>Hexapoda</taxon>
        <taxon>Insecta</taxon>
        <taxon>Pterygota</taxon>
        <taxon>Neoptera</taxon>
        <taxon>Endopterygota</taxon>
        <taxon>Coleoptera</taxon>
        <taxon>Polyphaga</taxon>
        <taxon>Cucujiformia</taxon>
        <taxon>Tenebrionidae</taxon>
        <taxon>Tenebrio</taxon>
    </lineage>
</organism>
<reference evidence="2" key="2">
    <citation type="submission" date="2021-08" db="EMBL/GenBank/DDBJ databases">
        <authorList>
            <person name="Eriksson T."/>
        </authorList>
    </citation>
    <scope>NUCLEOTIDE SEQUENCE</scope>
    <source>
        <strain evidence="2">Stoneville</strain>
        <tissue evidence="2">Whole head</tissue>
    </source>
</reference>
<evidence type="ECO:0000313" key="2">
    <source>
        <dbReference type="EMBL" id="KAH0817306.1"/>
    </source>
</evidence>
<protein>
    <recommendedName>
        <fullName evidence="1">Out at first protein BRICHOS-like domain-containing protein</fullName>
    </recommendedName>
</protein>
<accession>A0A8J6HLJ1</accession>
<dbReference type="Proteomes" id="UP000719412">
    <property type="component" value="Unassembled WGS sequence"/>
</dbReference>
<evidence type="ECO:0000313" key="3">
    <source>
        <dbReference type="Proteomes" id="UP000719412"/>
    </source>
</evidence>
<dbReference type="Pfam" id="PF14941">
    <property type="entry name" value="OAF_N"/>
    <property type="match status" value="1"/>
</dbReference>
<feature type="domain" description="Out at first protein BRICHOS-like" evidence="1">
    <location>
        <begin position="59"/>
        <end position="97"/>
    </location>
</feature>
<keyword evidence="3" id="KW-1185">Reference proteome</keyword>
<dbReference type="EMBL" id="JABDTM020019778">
    <property type="protein sequence ID" value="KAH0817306.1"/>
    <property type="molecule type" value="Genomic_DNA"/>
</dbReference>
<dbReference type="AlphaFoldDB" id="A0A8J6HLJ1"/>
<gene>
    <name evidence="2" type="ORF">GEV33_005485</name>
</gene>
<reference evidence="2" key="1">
    <citation type="journal article" date="2020" name="J Insects Food Feed">
        <title>The yellow mealworm (Tenebrio molitor) genome: a resource for the emerging insects as food and feed industry.</title>
        <authorList>
            <person name="Eriksson T."/>
            <person name="Andere A."/>
            <person name="Kelstrup H."/>
            <person name="Emery V."/>
            <person name="Picard C."/>
        </authorList>
    </citation>
    <scope>NUCLEOTIDE SEQUENCE</scope>
    <source>
        <strain evidence="2">Stoneville</strain>
        <tissue evidence="2">Whole head</tissue>
    </source>
</reference>
<dbReference type="InterPro" id="IPR053894">
    <property type="entry name" value="OAF_N"/>
</dbReference>
<sequence length="217" mass="24500">MRISKFRSVFARRRCLEIYENISSGEAPSSCVHVVEIVEMVEESGMFLMMSWKSQKCREGGDVVQENIFANVTHDTVSLEFQRSDGTLITQVIDFRNVSTTTTVCVTRTLFYLPDYDTSPPRRNLRWGLLFLTAASARIALFIYSTRKFAAISRIKIVYGKRKSFRFGAASRRRRRELVDAVFNSHRGIANMEAVGVGVGKEIKSEALFSAAFDLGG</sequence>